<feature type="compositionally biased region" description="Basic and acidic residues" evidence="1">
    <location>
        <begin position="1"/>
        <end position="13"/>
    </location>
</feature>
<keyword evidence="3" id="KW-1185">Reference proteome</keyword>
<evidence type="ECO:0000313" key="3">
    <source>
        <dbReference type="Proteomes" id="UP000603453"/>
    </source>
</evidence>
<proteinExistence type="predicted"/>
<protein>
    <submittedName>
        <fullName evidence="2">Uncharacterized protein</fullName>
    </submittedName>
</protein>
<comment type="caution">
    <text evidence="2">The sequence shown here is derived from an EMBL/GenBank/DDBJ whole genome shotgun (WGS) entry which is preliminary data.</text>
</comment>
<dbReference type="OrthoDB" id="2254984at2759"/>
<accession>A0A8H7UXR0</accession>
<reference evidence="2" key="1">
    <citation type="submission" date="2020-12" db="EMBL/GenBank/DDBJ databases">
        <title>Metabolic potential, ecology and presence of endohyphal bacteria is reflected in genomic diversity of Mucoromycotina.</title>
        <authorList>
            <person name="Muszewska A."/>
            <person name="Okrasinska A."/>
            <person name="Steczkiewicz K."/>
            <person name="Drgas O."/>
            <person name="Orlowska M."/>
            <person name="Perlinska-Lenart U."/>
            <person name="Aleksandrzak-Piekarczyk T."/>
            <person name="Szatraj K."/>
            <person name="Zielenkiewicz U."/>
            <person name="Pilsyk S."/>
            <person name="Malc E."/>
            <person name="Mieczkowski P."/>
            <person name="Kruszewska J.S."/>
            <person name="Biernat P."/>
            <person name="Pawlowska J."/>
        </authorList>
    </citation>
    <scope>NUCLEOTIDE SEQUENCE</scope>
    <source>
        <strain evidence="2">WA0000017839</strain>
    </source>
</reference>
<feature type="region of interest" description="Disordered" evidence="1">
    <location>
        <begin position="1"/>
        <end position="37"/>
    </location>
</feature>
<evidence type="ECO:0000313" key="2">
    <source>
        <dbReference type="EMBL" id="KAG2199655.1"/>
    </source>
</evidence>
<name>A0A8H7UXR0_9FUNG</name>
<dbReference type="EMBL" id="JAEPRD010000093">
    <property type="protein sequence ID" value="KAG2199655.1"/>
    <property type="molecule type" value="Genomic_DNA"/>
</dbReference>
<dbReference type="Proteomes" id="UP000603453">
    <property type="component" value="Unassembled WGS sequence"/>
</dbReference>
<gene>
    <name evidence="2" type="ORF">INT47_005180</name>
</gene>
<feature type="region of interest" description="Disordered" evidence="1">
    <location>
        <begin position="911"/>
        <end position="932"/>
    </location>
</feature>
<feature type="compositionally biased region" description="Basic and acidic residues" evidence="1">
    <location>
        <begin position="915"/>
        <end position="932"/>
    </location>
</feature>
<evidence type="ECO:0000256" key="1">
    <source>
        <dbReference type="SAM" id="MobiDB-lite"/>
    </source>
</evidence>
<feature type="compositionally biased region" description="Low complexity" evidence="1">
    <location>
        <begin position="23"/>
        <end position="37"/>
    </location>
</feature>
<organism evidence="2 3">
    <name type="scientific">Mucor saturninus</name>
    <dbReference type="NCBI Taxonomy" id="64648"/>
    <lineage>
        <taxon>Eukaryota</taxon>
        <taxon>Fungi</taxon>
        <taxon>Fungi incertae sedis</taxon>
        <taxon>Mucoromycota</taxon>
        <taxon>Mucoromycotina</taxon>
        <taxon>Mucoromycetes</taxon>
        <taxon>Mucorales</taxon>
        <taxon>Mucorineae</taxon>
        <taxon>Mucoraceae</taxon>
        <taxon>Mucor</taxon>
    </lineage>
</organism>
<sequence>MKRKAQVDDERNVRQKPRPLLLEYSHGESSSTEGSSDGDVPLEFYCLDSNIASFTSSTSDNTRLSELLETAVSNFEVPFNDNKSRLRNYFFSHQLKIIPNAGQLAFNNNLTTDVVPTVQQLVKILNNGADNPFIIKSKKYDGKIVVPKGNLLLYACSRIYNCRIYLFSSRAKPKVIHPPSNSQLEKDNIPNIAVFKHCDSFSTEWFALRVCLKPGAHTKKPINVVNTIISPAAEKRQIGEKKPRQAYTKIGNDLDDEILRLLEEEVKFMYEKKWSSFKAKQKNKPNMIENFSESLSRKSLPTGAANIIQAKLEQKIKSNHFADFTESDIPPSGVWVQQKINRLKKQNKFTIEGFVNNFIANITEHQQSLELKAESSSSNSFSSLNSDQTDAEILIDTEDSAEKDYRTVSRSLKRVIHKDFHYNSFLSHMEELQKECSLCAHGLSQAAGLFTESVISGAIFPTKPESYFDYSCIGLTELTAHVGQEQIAILNRKEKEFLHKSNTFTYLGFWRILSNCVGGKSSSKSQHAVITFIKNNLEDQYKHNFVSNSTIAYACHQYYINFTNLWTFQKYMQDLKAVITLTIRANLCRQRFFSKSSTVSPKAPSPNRGSSVKKKTNRLFLMNELFDCLLIHNQHKKSGKLFVIEKLVEKLFQSADTATNVEKAVTGMNPPSLDVRMFSFEYESELEDEEDLVVTSSSNFDDVKAVTLDYAQKDLTAKEVRALSAVCIMLIQSWNTEKEVDADNIFEKLYCNSQESIPRTALLFCAKLVNGLIKMRCKKEEECLGSFFGMRKLRNSVVAFAKEHNTRNRMGIYSLHPTTQKKVSIRLDSKSLYLLFAKSYNIHKSENTYFTNYMNISTENDKRLIFANFFDISYVERILKEQKLHPTFSFIFSNKHSLQFLGIKNTLESSSKLSSDTRPEMEKAPKNNDSLDDHVNLKETIRSLNEEIKESKKRQAHLSRSLLPLEKSRMDQARNFRKEEKVKNKWNKDKYNELKETRAKCDKVYTELKSIRAAISNSQVEMYRLNKLFHKQPPPAIINKSSASDEDVACLAKGKIAVQGIDPGVVTTASFKGVTSSLLFESINRYTALKNIEPIKSVAKEKQISLDFTAKIVNHATFSTKHSQERQRRDKLDMNYLEKKKVFRKIRSKDNNIMWSFLGNWSGVTTYMIGHTRRSIKPIIAELQKIEKDKLMIVDEYKSTITCTSCFEPTTKQVLRRGESIKRIKGAVVCVNKNCPRRVYNKSTTSNRDQNGALNIALIGFSALVSDDGLTLPPFRRGVHDPNKFNLSENLMQARIAMQRSPGEPVTNFSL</sequence>